<comment type="caution">
    <text evidence="3">The sequence shown here is derived from an EMBL/GenBank/DDBJ whole genome shotgun (WGS) entry which is preliminary data.</text>
</comment>
<dbReference type="Pfam" id="PF13622">
    <property type="entry name" value="4HBT_3"/>
    <property type="match status" value="1"/>
</dbReference>
<feature type="domain" description="Acyl-CoA thioesterase-like N-terminal HotDog" evidence="1">
    <location>
        <begin position="30"/>
        <end position="114"/>
    </location>
</feature>
<protein>
    <submittedName>
        <fullName evidence="3">Acyl-CoA thioesterase</fullName>
    </submittedName>
</protein>
<dbReference type="InterPro" id="IPR049449">
    <property type="entry name" value="TesB_ACOT8-like_N"/>
</dbReference>
<dbReference type="EMBL" id="LVHG01000047">
    <property type="protein sequence ID" value="OAK63200.1"/>
    <property type="molecule type" value="Genomic_DNA"/>
</dbReference>
<name>A0AA91IAR8_VARPD</name>
<dbReference type="Pfam" id="PF20789">
    <property type="entry name" value="4HBT_3C"/>
    <property type="match status" value="1"/>
</dbReference>
<reference evidence="3 4" key="1">
    <citation type="submission" date="2016-03" db="EMBL/GenBank/DDBJ databases">
        <title>Genome sequence of Variovorax paradoxus KB5.</title>
        <authorList>
            <person name="Jeong H."/>
            <person name="Hong C.E."/>
            <person name="Jo S.H."/>
            <person name="Park J.M."/>
        </authorList>
    </citation>
    <scope>NUCLEOTIDE SEQUENCE [LARGE SCALE GENOMIC DNA]</scope>
    <source>
        <strain evidence="3 4">KB5</strain>
    </source>
</reference>
<feature type="domain" description="Acyl-CoA thioesterase-like C-terminal" evidence="2">
    <location>
        <begin position="141"/>
        <end position="275"/>
    </location>
</feature>
<evidence type="ECO:0000259" key="2">
    <source>
        <dbReference type="Pfam" id="PF20789"/>
    </source>
</evidence>
<proteinExistence type="predicted"/>
<dbReference type="SUPFAM" id="SSF54637">
    <property type="entry name" value="Thioesterase/thiol ester dehydrase-isomerase"/>
    <property type="match status" value="2"/>
</dbReference>
<gene>
    <name evidence="3" type="ORF">A3K87_17300</name>
</gene>
<dbReference type="InterPro" id="IPR042171">
    <property type="entry name" value="Acyl-CoA_hotdog"/>
</dbReference>
<sequence>MTTSTHPFDKALRIHHSDIRVGHFTGTTSPDYWNMVGPFGGTTAALVLQSVMQHPDVLGTPIALTVNYAAALEAGAFDIQATAVRTNRSTQHWTVQVTQPGPGGAPNMTTTATVVTAARRDTWGEGDMPMPEAPRPETVDRMSIGPSGVAWIDQYEMRPFSGGIPAKWDGSLQHSETRIWLRDAQARPLDFASLAAMSDVFYPRVWLRRAKHVPAGTVSITTYFHAGPAQLAEVGTGYLLGRAAGQQFFNGFFDQTAHLWSEKGVLLATSNQIVYYKE</sequence>
<evidence type="ECO:0000259" key="1">
    <source>
        <dbReference type="Pfam" id="PF13622"/>
    </source>
</evidence>
<dbReference type="Gene3D" id="2.40.160.210">
    <property type="entry name" value="Acyl-CoA thioesterase, double hotdog domain"/>
    <property type="match status" value="1"/>
</dbReference>
<evidence type="ECO:0000313" key="3">
    <source>
        <dbReference type="EMBL" id="OAK63200.1"/>
    </source>
</evidence>
<dbReference type="InterPro" id="IPR049450">
    <property type="entry name" value="ACOT8-like_C"/>
</dbReference>
<evidence type="ECO:0000313" key="4">
    <source>
        <dbReference type="Proteomes" id="UP000077852"/>
    </source>
</evidence>
<dbReference type="AlphaFoldDB" id="A0AA91IAR8"/>
<accession>A0AA91IAR8</accession>
<dbReference type="RefSeq" id="WP_081268416.1">
    <property type="nucleotide sequence ID" value="NZ_LVHG01000047.1"/>
</dbReference>
<dbReference type="Proteomes" id="UP000077852">
    <property type="component" value="Unassembled WGS sequence"/>
</dbReference>
<organism evidence="3 4">
    <name type="scientific">Variovorax paradoxus</name>
    <dbReference type="NCBI Taxonomy" id="34073"/>
    <lineage>
        <taxon>Bacteria</taxon>
        <taxon>Pseudomonadati</taxon>
        <taxon>Pseudomonadota</taxon>
        <taxon>Betaproteobacteria</taxon>
        <taxon>Burkholderiales</taxon>
        <taxon>Comamonadaceae</taxon>
        <taxon>Variovorax</taxon>
    </lineage>
</organism>
<dbReference type="InterPro" id="IPR029069">
    <property type="entry name" value="HotDog_dom_sf"/>
</dbReference>